<dbReference type="AlphaFoldDB" id="A0A6G7Y4H4"/>
<sequence>MPNRLADATSPYLLQHAGNPVDWWPWGADALAEAERRGVPLLISIGYSACHWCHVMAHESFEDADVAALVNAHFVPVKVDREEHPDVDAVYMRATQALTGQGGWPMTVFATPQGRPFFAGTYFPPEATAAQPSFTQVVTALAEAWDERRDEVLASADGIVEQLGAINTLPVADAAPTCGR</sequence>
<dbReference type="Proteomes" id="UP000501058">
    <property type="component" value="Chromosome"/>
</dbReference>
<name>A0A6G7Y4H4_9ACTN</name>
<dbReference type="RefSeq" id="WP_166232093.1">
    <property type="nucleotide sequence ID" value="NZ_CP049865.1"/>
</dbReference>
<evidence type="ECO:0000313" key="3">
    <source>
        <dbReference type="Proteomes" id="UP000501058"/>
    </source>
</evidence>
<dbReference type="InterPro" id="IPR036249">
    <property type="entry name" value="Thioredoxin-like_sf"/>
</dbReference>
<evidence type="ECO:0000259" key="1">
    <source>
        <dbReference type="Pfam" id="PF03190"/>
    </source>
</evidence>
<reference evidence="2 3" key="1">
    <citation type="submission" date="2020-03" db="EMBL/GenBank/DDBJ databases">
        <title>Propioniciclava sp. nov., isolated from Hydrophilus acuminatus.</title>
        <authorList>
            <person name="Hyun D.-W."/>
            <person name="Bae J.-W."/>
        </authorList>
    </citation>
    <scope>NUCLEOTIDE SEQUENCE [LARGE SCALE GENOMIC DNA]</scope>
    <source>
        <strain evidence="2 3">HDW11</strain>
    </source>
</reference>
<protein>
    <submittedName>
        <fullName evidence="2">Thioredoxin domain-containing protein</fullName>
    </submittedName>
</protein>
<accession>A0A6G7Y4H4</accession>
<dbReference type="KEGG" id="prv:G7070_03855"/>
<keyword evidence="3" id="KW-1185">Reference proteome</keyword>
<dbReference type="Gene3D" id="3.40.30.10">
    <property type="entry name" value="Glutaredoxin"/>
    <property type="match status" value="1"/>
</dbReference>
<evidence type="ECO:0000313" key="2">
    <source>
        <dbReference type="EMBL" id="QIK71566.1"/>
    </source>
</evidence>
<dbReference type="InterPro" id="IPR024705">
    <property type="entry name" value="Ssp411"/>
</dbReference>
<dbReference type="InterPro" id="IPR004879">
    <property type="entry name" value="Ssp411-like_TRX"/>
</dbReference>
<dbReference type="PANTHER" id="PTHR42899">
    <property type="entry name" value="SPERMATOGENESIS-ASSOCIATED PROTEIN 20"/>
    <property type="match status" value="1"/>
</dbReference>
<dbReference type="EMBL" id="CP049865">
    <property type="protein sequence ID" value="QIK71566.1"/>
    <property type="molecule type" value="Genomic_DNA"/>
</dbReference>
<dbReference type="Pfam" id="PF03190">
    <property type="entry name" value="Thioredox_DsbH"/>
    <property type="match status" value="1"/>
</dbReference>
<gene>
    <name evidence="2" type="ORF">G7070_03855</name>
</gene>
<proteinExistence type="predicted"/>
<feature type="domain" description="Spermatogenesis-associated protein 20-like TRX" evidence="1">
    <location>
        <begin position="2"/>
        <end position="163"/>
    </location>
</feature>
<organism evidence="2 3">
    <name type="scientific">Propioniciclava coleopterorum</name>
    <dbReference type="NCBI Taxonomy" id="2714937"/>
    <lineage>
        <taxon>Bacteria</taxon>
        <taxon>Bacillati</taxon>
        <taxon>Actinomycetota</taxon>
        <taxon>Actinomycetes</taxon>
        <taxon>Propionibacteriales</taxon>
        <taxon>Propionibacteriaceae</taxon>
        <taxon>Propioniciclava</taxon>
    </lineage>
</organism>
<dbReference type="PANTHER" id="PTHR42899:SF1">
    <property type="entry name" value="SPERMATOGENESIS-ASSOCIATED PROTEIN 20"/>
    <property type="match status" value="1"/>
</dbReference>
<dbReference type="SUPFAM" id="SSF52833">
    <property type="entry name" value="Thioredoxin-like"/>
    <property type="match status" value="1"/>
</dbReference>
<dbReference type="CDD" id="cd02955">
    <property type="entry name" value="SSP411"/>
    <property type="match status" value="1"/>
</dbReference>